<name>A0A7J9CEZ2_GOSGO</name>
<protein>
    <submittedName>
        <fullName evidence="1">Uncharacterized protein</fullName>
    </submittedName>
</protein>
<accession>A0A7J9CEZ2</accession>
<dbReference type="Proteomes" id="UP000593579">
    <property type="component" value="Unassembled WGS sequence"/>
</dbReference>
<dbReference type="OrthoDB" id="982559at2759"/>
<sequence length="116" mass="13760">MISEILIAIRNIQKFLCQLNKVIPFEIWPPPDVTAPWNTWPVQHKPYHEEILKAVQEYHESISDPTEWSQDYPWCCSQINLDKIMIQDSQSQHKDKDEDFDLVVCHDAPPLEIYQK</sequence>
<evidence type="ECO:0000313" key="1">
    <source>
        <dbReference type="EMBL" id="MBA0747021.1"/>
    </source>
</evidence>
<feature type="non-terminal residue" evidence="1">
    <location>
        <position position="116"/>
    </location>
</feature>
<comment type="caution">
    <text evidence="1">The sequence shown here is derived from an EMBL/GenBank/DDBJ whole genome shotgun (WGS) entry which is preliminary data.</text>
</comment>
<evidence type="ECO:0000313" key="2">
    <source>
        <dbReference type="Proteomes" id="UP000593579"/>
    </source>
</evidence>
<reference evidence="1 2" key="1">
    <citation type="journal article" date="2019" name="Genome Biol. Evol.">
        <title>Insights into the evolution of the New World diploid cottons (Gossypium, subgenus Houzingenia) based on genome sequencing.</title>
        <authorList>
            <person name="Grover C.E."/>
            <person name="Arick M.A. 2nd"/>
            <person name="Thrash A."/>
            <person name="Conover J.L."/>
            <person name="Sanders W.S."/>
            <person name="Peterson D.G."/>
            <person name="Frelichowski J.E."/>
            <person name="Scheffler J.A."/>
            <person name="Scheffler B.E."/>
            <person name="Wendel J.F."/>
        </authorList>
    </citation>
    <scope>NUCLEOTIDE SEQUENCE [LARGE SCALE GENOMIC DNA]</scope>
    <source>
        <strain evidence="1">5</strain>
        <tissue evidence="1">Leaf</tissue>
    </source>
</reference>
<organism evidence="1 2">
    <name type="scientific">Gossypium gossypioides</name>
    <name type="common">Mexican cotton</name>
    <name type="synonym">Selera gossypioides</name>
    <dbReference type="NCBI Taxonomy" id="34282"/>
    <lineage>
        <taxon>Eukaryota</taxon>
        <taxon>Viridiplantae</taxon>
        <taxon>Streptophyta</taxon>
        <taxon>Embryophyta</taxon>
        <taxon>Tracheophyta</taxon>
        <taxon>Spermatophyta</taxon>
        <taxon>Magnoliopsida</taxon>
        <taxon>eudicotyledons</taxon>
        <taxon>Gunneridae</taxon>
        <taxon>Pentapetalae</taxon>
        <taxon>rosids</taxon>
        <taxon>malvids</taxon>
        <taxon>Malvales</taxon>
        <taxon>Malvaceae</taxon>
        <taxon>Malvoideae</taxon>
        <taxon>Gossypium</taxon>
    </lineage>
</organism>
<gene>
    <name evidence="1" type="ORF">Gogos_009489</name>
</gene>
<keyword evidence="2" id="KW-1185">Reference proteome</keyword>
<dbReference type="EMBL" id="JABEZY010000009">
    <property type="protein sequence ID" value="MBA0747021.1"/>
    <property type="molecule type" value="Genomic_DNA"/>
</dbReference>
<proteinExistence type="predicted"/>
<dbReference type="AlphaFoldDB" id="A0A7J9CEZ2"/>